<dbReference type="EMBL" id="LANP01000027">
    <property type="protein sequence ID" value="KJV55148.1"/>
    <property type="molecule type" value="Genomic_DNA"/>
</dbReference>
<evidence type="ECO:0000256" key="1">
    <source>
        <dbReference type="SAM" id="MobiDB-lite"/>
    </source>
</evidence>
<dbReference type="STRING" id="1359168.OCHUTO_0947"/>
<evidence type="ECO:0000313" key="2">
    <source>
        <dbReference type="EMBL" id="KJV55148.1"/>
    </source>
</evidence>
<dbReference type="RefSeq" id="WP_052694651.1">
    <property type="nucleotide sequence ID" value="NZ_LANP01000027.1"/>
</dbReference>
<sequence length="272" mass="29686">MNQFVLGAMKQSIPPIFQASERSIENLLKNPLLDDSKALMQNLYKSIKDGYSELNGLWNQGNTSTGHFVNTAIALAGIAAGCIGQCKEFCAQHPEVLAAPAGTAKVLLISTIVSAVVSACLKCLKYLYDLVCNKSEQHFNTKETDAAVAANDFEKQLNPTKIADCISKDSGKEGKLLSDFTTKLTDKVKEHFAESGAKVLNNLGEKAKQEIIKQVEKHSKEAVLKLQKVIEQAVNQCFSQTATTPSLAARFPSSPQPNEAHKNRVDNRSFCR</sequence>
<proteinExistence type="predicted"/>
<comment type="caution">
    <text evidence="2">The sequence shown here is derived from an EMBL/GenBank/DDBJ whole genome shotgun (WGS) entry which is preliminary data.</text>
</comment>
<dbReference type="Proteomes" id="UP000033616">
    <property type="component" value="Unassembled WGS sequence"/>
</dbReference>
<feature type="compositionally biased region" description="Basic and acidic residues" evidence="1">
    <location>
        <begin position="259"/>
        <end position="272"/>
    </location>
</feature>
<feature type="region of interest" description="Disordered" evidence="1">
    <location>
        <begin position="248"/>
        <end position="272"/>
    </location>
</feature>
<accession>A0A0F3MHC0</accession>
<name>A0A0F3MHC0_9RICK</name>
<dbReference type="OrthoDB" id="10004752at2"/>
<protein>
    <submittedName>
        <fullName evidence="2">Uncharacterized protein</fullName>
    </submittedName>
</protein>
<gene>
    <name evidence="2" type="ORF">OCHUTO_0947</name>
</gene>
<evidence type="ECO:0000313" key="3">
    <source>
        <dbReference type="Proteomes" id="UP000033616"/>
    </source>
</evidence>
<keyword evidence="3" id="KW-1185">Reference proteome</keyword>
<dbReference type="PATRIC" id="fig|1359168.3.peg.681"/>
<organism evidence="2 3">
    <name type="scientific">Orientia chuto str. Dubai</name>
    <dbReference type="NCBI Taxonomy" id="1359168"/>
    <lineage>
        <taxon>Bacteria</taxon>
        <taxon>Pseudomonadati</taxon>
        <taxon>Pseudomonadota</taxon>
        <taxon>Alphaproteobacteria</taxon>
        <taxon>Rickettsiales</taxon>
        <taxon>Rickettsiaceae</taxon>
        <taxon>Rickettsieae</taxon>
        <taxon>Orientia</taxon>
    </lineage>
</organism>
<dbReference type="AlphaFoldDB" id="A0A0F3MHC0"/>
<reference evidence="2 3" key="1">
    <citation type="submission" date="2015-02" db="EMBL/GenBank/DDBJ databases">
        <title>Genome Sequencing of Rickettsiales.</title>
        <authorList>
            <person name="Daugherty S.C."/>
            <person name="Su Q."/>
            <person name="Abolude K."/>
            <person name="Beier-Sexton M."/>
            <person name="Carlyon J.A."/>
            <person name="Carter R."/>
            <person name="Day N.P."/>
            <person name="Dumler S.J."/>
            <person name="Dyachenko V."/>
            <person name="Godinez A."/>
            <person name="Kurtti T.J."/>
            <person name="Lichay M."/>
            <person name="Mullins K.E."/>
            <person name="Ott S."/>
            <person name="Pappas-Brown V."/>
            <person name="Paris D.H."/>
            <person name="Patel P."/>
            <person name="Richards A.L."/>
            <person name="Sadzewicz L."/>
            <person name="Sears K."/>
            <person name="Seidman D."/>
            <person name="Sengamalay N."/>
            <person name="Stenos J."/>
            <person name="Tallon L.J."/>
            <person name="Vincent G."/>
            <person name="Fraser C.M."/>
            <person name="Munderloh U."/>
            <person name="Dunning-Hotopp J.C."/>
        </authorList>
    </citation>
    <scope>NUCLEOTIDE SEQUENCE [LARGE SCALE GENOMIC DNA]</scope>
    <source>
        <strain evidence="2 3">Fuller</strain>
    </source>
</reference>